<evidence type="ECO:0000313" key="3">
    <source>
        <dbReference type="Proteomes" id="UP001140094"/>
    </source>
</evidence>
<proteinExistence type="predicted"/>
<keyword evidence="3" id="KW-1185">Reference proteome</keyword>
<dbReference type="SUPFAM" id="SSF53218">
    <property type="entry name" value="Molybdenum cofactor biosynthesis proteins"/>
    <property type="match status" value="1"/>
</dbReference>
<name>A0A9W8I4A8_9FUNG</name>
<dbReference type="GO" id="GO:0042726">
    <property type="term" value="P:flavin-containing compound metabolic process"/>
    <property type="evidence" value="ECO:0007669"/>
    <property type="project" value="TreeGrafter"/>
</dbReference>
<protein>
    <recommendedName>
        <fullName evidence="1">MoaB/Mog domain-containing protein</fullName>
    </recommendedName>
</protein>
<dbReference type="Pfam" id="PF00994">
    <property type="entry name" value="MoCF_biosynth"/>
    <property type="match status" value="1"/>
</dbReference>
<reference evidence="2" key="1">
    <citation type="submission" date="2022-07" db="EMBL/GenBank/DDBJ databases">
        <title>Phylogenomic reconstructions and comparative analyses of Kickxellomycotina fungi.</title>
        <authorList>
            <person name="Reynolds N.K."/>
            <person name="Stajich J.E."/>
            <person name="Barry K."/>
            <person name="Grigoriev I.V."/>
            <person name="Crous P."/>
            <person name="Smith M.E."/>
        </authorList>
    </citation>
    <scope>NUCLEOTIDE SEQUENCE</scope>
    <source>
        <strain evidence="2">NRRL 1565</strain>
    </source>
</reference>
<dbReference type="AlphaFoldDB" id="A0A9W8I4A8"/>
<evidence type="ECO:0000259" key="1">
    <source>
        <dbReference type="SMART" id="SM00852"/>
    </source>
</evidence>
<sequence>MLARWQASSIIRTRPLTRRLTDSAAVTHHTAGHLTAAFCAIGNEILNGKVLDVNSHLFAQRCFGLGVSVQRIEVIPDQRDEIGRTVKQLARNHHIVFTSGGIGPTHDDITYSALAHAFGSKMTHHLPTLDRMRRIMQKRGVSTLPDPHGSADQVACARMALLPDSAQVLHPCEELWVPIVCVAGNVHVLPGIPGLFERLLDAYLPGLVERLGGRPPQGFVRVLVATHLRESVIAPVLEELQRRYAKHGIQLGSYPDWTPQHDAPGKDRRRVVLSAVGRDQSHVDACQAELCRRLAGTPLQ</sequence>
<accession>A0A9W8I4A8</accession>
<evidence type="ECO:0000313" key="2">
    <source>
        <dbReference type="EMBL" id="KAJ2808266.1"/>
    </source>
</evidence>
<dbReference type="PANTHER" id="PTHR47675:SF1">
    <property type="entry name" value="MOLYBDOPTERIN BINDING DOMAIN PROTEIN (AFU_ORTHOLOGUE AFUA_5G11210)"/>
    <property type="match status" value="1"/>
</dbReference>
<dbReference type="EMBL" id="JANBUO010000058">
    <property type="protein sequence ID" value="KAJ2808266.1"/>
    <property type="molecule type" value="Genomic_DNA"/>
</dbReference>
<dbReference type="PANTHER" id="PTHR47675">
    <property type="entry name" value="MOLYBDOPTERIN BINDING DOMAIN PROTEIN (AFU_ORTHOLOGUE AFUA_5G11210)"/>
    <property type="match status" value="1"/>
</dbReference>
<dbReference type="CDD" id="cd00885">
    <property type="entry name" value="cinA"/>
    <property type="match status" value="1"/>
</dbReference>
<dbReference type="SMART" id="SM00852">
    <property type="entry name" value="MoCF_biosynth"/>
    <property type="match status" value="1"/>
</dbReference>
<dbReference type="Proteomes" id="UP001140094">
    <property type="component" value="Unassembled WGS sequence"/>
</dbReference>
<feature type="domain" description="MoaB/Mog" evidence="1">
    <location>
        <begin position="37"/>
        <end position="210"/>
    </location>
</feature>
<dbReference type="Pfam" id="PF24102">
    <property type="entry name" value="FLAD1_M"/>
    <property type="match status" value="1"/>
</dbReference>
<dbReference type="InterPro" id="IPR056596">
    <property type="entry name" value="FLAD1_M"/>
</dbReference>
<dbReference type="InterPro" id="IPR036425">
    <property type="entry name" value="MoaB/Mog-like_dom_sf"/>
</dbReference>
<dbReference type="InterPro" id="IPR001453">
    <property type="entry name" value="MoaB/Mog_dom"/>
</dbReference>
<organism evidence="2 3">
    <name type="scientific">Coemansia guatemalensis</name>
    <dbReference type="NCBI Taxonomy" id="2761395"/>
    <lineage>
        <taxon>Eukaryota</taxon>
        <taxon>Fungi</taxon>
        <taxon>Fungi incertae sedis</taxon>
        <taxon>Zoopagomycota</taxon>
        <taxon>Kickxellomycotina</taxon>
        <taxon>Kickxellomycetes</taxon>
        <taxon>Kickxellales</taxon>
        <taxon>Kickxellaceae</taxon>
        <taxon>Coemansia</taxon>
    </lineage>
</organism>
<dbReference type="OrthoDB" id="448496at2759"/>
<dbReference type="Gene3D" id="3.40.980.10">
    <property type="entry name" value="MoaB/Mog-like domain"/>
    <property type="match status" value="1"/>
</dbReference>
<comment type="caution">
    <text evidence="2">The sequence shown here is derived from an EMBL/GenBank/DDBJ whole genome shotgun (WGS) entry which is preliminary data.</text>
</comment>
<dbReference type="GO" id="GO:0047884">
    <property type="term" value="F:FAD diphosphatase activity"/>
    <property type="evidence" value="ECO:0007669"/>
    <property type="project" value="TreeGrafter"/>
</dbReference>
<gene>
    <name evidence="2" type="ORF">H4R20_000949</name>
</gene>